<comment type="catalytic activity">
    <reaction evidence="8">
        <text>(9Z)-octadecenoyl-CoA + H2O = S-(9Z-octadecenoyl)-4'-phosphopantetheine + adenosine 3',5'-bisphosphate + 2 H(+)</text>
        <dbReference type="Rhea" id="RHEA:65564"/>
        <dbReference type="ChEBI" id="CHEBI:15377"/>
        <dbReference type="ChEBI" id="CHEBI:15378"/>
        <dbReference type="ChEBI" id="CHEBI:57387"/>
        <dbReference type="ChEBI" id="CHEBI:58343"/>
        <dbReference type="ChEBI" id="CHEBI:156553"/>
    </reaction>
</comment>
<dbReference type="GO" id="GO:0010945">
    <property type="term" value="F:coenzyme A diphosphatase activity"/>
    <property type="evidence" value="ECO:0007669"/>
    <property type="project" value="InterPro"/>
</dbReference>
<comment type="similarity">
    <text evidence="8">Belongs to the FIT family. Fungal FIT2B/SCS3 subfamily.</text>
</comment>
<feature type="active site" evidence="8">
    <location>
        <position position="241"/>
    </location>
</feature>
<evidence type="ECO:0000256" key="6">
    <source>
        <dbReference type="ARBA" id="ARBA00023098"/>
    </source>
</evidence>
<dbReference type="Proteomes" id="UP000249829">
    <property type="component" value="Unassembled WGS sequence"/>
</dbReference>
<feature type="transmembrane region" description="Helical" evidence="10">
    <location>
        <begin position="115"/>
        <end position="135"/>
    </location>
</feature>
<dbReference type="STRING" id="1450538.A0A2V5IDS2"/>
<feature type="transmembrane region" description="Helical" evidence="10">
    <location>
        <begin position="36"/>
        <end position="57"/>
    </location>
</feature>
<dbReference type="HAMAP" id="MF_03231">
    <property type="entry name" value="SCS3"/>
    <property type="match status" value="1"/>
</dbReference>
<keyword evidence="6" id="KW-0443">Lipid metabolism</keyword>
<gene>
    <name evidence="8" type="primary">SCS3</name>
    <name evidence="8" type="synonym">FIT2B</name>
    <name evidence="11" type="ORF">BO99DRAFT_404002</name>
</gene>
<comment type="catalytic activity">
    <reaction evidence="8">
        <text>hexadecanoyl-CoA + H2O = S-hexadecanoyl-4'-phosphopantetheine + adenosine 3',5'-bisphosphate + 2 H(+)</text>
        <dbReference type="Rhea" id="RHEA:50032"/>
        <dbReference type="ChEBI" id="CHEBI:15377"/>
        <dbReference type="ChEBI" id="CHEBI:15378"/>
        <dbReference type="ChEBI" id="CHEBI:57379"/>
        <dbReference type="ChEBI" id="CHEBI:58343"/>
        <dbReference type="ChEBI" id="CHEBI:132018"/>
    </reaction>
</comment>
<keyword evidence="5 8" id="KW-1133">Transmembrane helix</keyword>
<feature type="active site" evidence="8">
    <location>
        <position position="319"/>
    </location>
</feature>
<dbReference type="InterPro" id="IPR046400">
    <property type="entry name" value="SCS3"/>
</dbReference>
<feature type="region of interest" description="Disordered" evidence="9">
    <location>
        <begin position="59"/>
        <end position="80"/>
    </location>
</feature>
<feature type="transmembrane region" description="Helical" evidence="10">
    <location>
        <begin position="325"/>
        <end position="341"/>
    </location>
</feature>
<dbReference type="GO" id="GO:0140042">
    <property type="term" value="P:lipid droplet formation"/>
    <property type="evidence" value="ECO:0007669"/>
    <property type="project" value="UniProtKB-UniRule"/>
</dbReference>
<organism evidence="11 12">
    <name type="scientific">Aspergillus violaceofuscus (strain CBS 115571)</name>
    <dbReference type="NCBI Taxonomy" id="1450538"/>
    <lineage>
        <taxon>Eukaryota</taxon>
        <taxon>Fungi</taxon>
        <taxon>Dikarya</taxon>
        <taxon>Ascomycota</taxon>
        <taxon>Pezizomycotina</taxon>
        <taxon>Eurotiomycetes</taxon>
        <taxon>Eurotiomycetidae</taxon>
        <taxon>Eurotiales</taxon>
        <taxon>Aspergillaceae</taxon>
        <taxon>Aspergillus</taxon>
    </lineage>
</organism>
<evidence type="ECO:0000313" key="12">
    <source>
        <dbReference type="Proteomes" id="UP000249829"/>
    </source>
</evidence>
<feature type="transmembrane region" description="Helical" evidence="10">
    <location>
        <begin position="166"/>
        <end position="184"/>
    </location>
</feature>
<keyword evidence="3 8" id="KW-0378">Hydrolase</keyword>
<feature type="transmembrane region" description="Helical" evidence="10">
    <location>
        <begin position="242"/>
        <end position="261"/>
    </location>
</feature>
<dbReference type="EMBL" id="KZ825151">
    <property type="protein sequence ID" value="PYI17796.1"/>
    <property type="molecule type" value="Genomic_DNA"/>
</dbReference>
<dbReference type="GO" id="GO:0008654">
    <property type="term" value="P:phospholipid biosynthetic process"/>
    <property type="evidence" value="ECO:0007669"/>
    <property type="project" value="UniProtKB-KW"/>
</dbReference>
<feature type="compositionally biased region" description="Pro residues" evidence="9">
    <location>
        <begin position="1"/>
        <end position="10"/>
    </location>
</feature>
<keyword evidence="8" id="KW-1208">Phospholipid metabolism</keyword>
<keyword evidence="8" id="KW-0444">Lipid biosynthesis</keyword>
<comment type="catalytic activity">
    <reaction evidence="8">
        <text>(5Z,8Z,11Z,14Z)-eicosatetraenoyl-CoA + H2O = S-(5Z,8Z,11Z,14Z-eicosatetraenoyl)-4'-phosphopantetheine + adenosine 3',5'-bisphosphate + 2 H(+)</text>
        <dbReference type="Rhea" id="RHEA:65568"/>
        <dbReference type="ChEBI" id="CHEBI:15377"/>
        <dbReference type="ChEBI" id="CHEBI:15378"/>
        <dbReference type="ChEBI" id="CHEBI:57368"/>
        <dbReference type="ChEBI" id="CHEBI:58343"/>
        <dbReference type="ChEBI" id="CHEBI:156554"/>
    </reaction>
</comment>
<comment type="catalytic activity">
    <reaction evidence="8">
        <text>an acyl-CoA + H2O = an acyl-4'-phosphopantetheine + adenosine 3',5'-bisphosphate + 2 H(+)</text>
        <dbReference type="Rhea" id="RHEA:50044"/>
        <dbReference type="ChEBI" id="CHEBI:15377"/>
        <dbReference type="ChEBI" id="CHEBI:15378"/>
        <dbReference type="ChEBI" id="CHEBI:58342"/>
        <dbReference type="ChEBI" id="CHEBI:58343"/>
        <dbReference type="ChEBI" id="CHEBI:132023"/>
    </reaction>
</comment>
<feature type="compositionally biased region" description="Low complexity" evidence="9">
    <location>
        <begin position="63"/>
        <end position="74"/>
    </location>
</feature>
<protein>
    <recommendedName>
        <fullName evidence="8">Acyl-coenzyme A diphosphatase SCS3</fullName>
        <ecNumber evidence="8">3.6.1.-</ecNumber>
    </recommendedName>
    <alternativeName>
        <fullName evidence="8">FIT family protein SCS3</fullName>
    </alternativeName>
</protein>
<dbReference type="OMA" id="FTSWFFG"/>
<keyword evidence="4 8" id="KW-0256">Endoplasmic reticulum</keyword>
<evidence type="ECO:0000256" key="10">
    <source>
        <dbReference type="SAM" id="Phobius"/>
    </source>
</evidence>
<dbReference type="Pfam" id="PF10261">
    <property type="entry name" value="FIT"/>
    <property type="match status" value="1"/>
</dbReference>
<evidence type="ECO:0000256" key="7">
    <source>
        <dbReference type="ARBA" id="ARBA00023136"/>
    </source>
</evidence>
<name>A0A2V5IDS2_ASPV1</name>
<evidence type="ECO:0000256" key="8">
    <source>
        <dbReference type="HAMAP-Rule" id="MF_03231"/>
    </source>
</evidence>
<evidence type="ECO:0000256" key="1">
    <source>
        <dbReference type="ARBA" id="ARBA00004477"/>
    </source>
</evidence>
<keyword evidence="7 8" id="KW-0472">Membrane</keyword>
<keyword evidence="8" id="KW-0594">Phospholipid biosynthesis</keyword>
<evidence type="ECO:0000256" key="5">
    <source>
        <dbReference type="ARBA" id="ARBA00022989"/>
    </source>
</evidence>
<feature type="region of interest" description="Disordered" evidence="9">
    <location>
        <begin position="1"/>
        <end position="30"/>
    </location>
</feature>
<feature type="compositionally biased region" description="Low complexity" evidence="9">
    <location>
        <begin position="11"/>
        <end position="30"/>
    </location>
</feature>
<reference evidence="11 12" key="1">
    <citation type="submission" date="2018-02" db="EMBL/GenBank/DDBJ databases">
        <title>The genomes of Aspergillus section Nigri reveals drivers in fungal speciation.</title>
        <authorList>
            <consortium name="DOE Joint Genome Institute"/>
            <person name="Vesth T.C."/>
            <person name="Nybo J."/>
            <person name="Theobald S."/>
            <person name="Brandl J."/>
            <person name="Frisvad J.C."/>
            <person name="Nielsen K.F."/>
            <person name="Lyhne E.K."/>
            <person name="Kogle M.E."/>
            <person name="Kuo A."/>
            <person name="Riley R."/>
            <person name="Clum A."/>
            <person name="Nolan M."/>
            <person name="Lipzen A."/>
            <person name="Salamov A."/>
            <person name="Henrissat B."/>
            <person name="Wiebenga A."/>
            <person name="De vries R.P."/>
            <person name="Grigoriev I.V."/>
            <person name="Mortensen U.H."/>
            <person name="Andersen M.R."/>
            <person name="Baker S.E."/>
        </authorList>
    </citation>
    <scope>NUCLEOTIDE SEQUENCE [LARGE SCALE GENOMIC DNA]</scope>
    <source>
        <strain evidence="11 12">CBS 115571</strain>
    </source>
</reference>
<accession>A0A2V5IDS2</accession>
<dbReference type="AlphaFoldDB" id="A0A2V5IDS2"/>
<comment type="subcellular location">
    <subcellularLocation>
        <location evidence="1 8">Endoplasmic reticulum membrane</location>
        <topology evidence="1 8">Multi-pass membrane protein</topology>
    </subcellularLocation>
</comment>
<evidence type="ECO:0000256" key="2">
    <source>
        <dbReference type="ARBA" id="ARBA00022692"/>
    </source>
</evidence>
<keyword evidence="2 8" id="KW-0812">Transmembrane</keyword>
<comment type="function">
    <text evidence="8">Fatty acyl-coenzyme A (CoA) diphosphatase that hydrolyzes fatty acyl-CoA to yield acyl-4'-phosphopantetheine and adenosine 3',5'-bisphosphate. Preferentially hydrolyzes unsaturated long-chain acyl-CoA substrates in the endoplasmic reticulum (ER) lumen. This catalytic activity is required for maintaining ER structure and for lipid droplets (LDs) biogenesis, which are lipid storage organelles involved in maintaining lipid and energy homeostasis. May directly bind to diacylglycerol (DAGs) and triacylglycerol, which is also important for LD biogenesis. May support directional budding of nacent LDs from the ER into the cytosol by reducing DAG levels at sites of LD formation. May play a role in the regulation of cell morphology and cytoskeletal organization. Involved in phospholipid biosynthesis.</text>
</comment>
<proteinExistence type="inferred from homology"/>
<evidence type="ECO:0000256" key="3">
    <source>
        <dbReference type="ARBA" id="ARBA00022801"/>
    </source>
</evidence>
<keyword evidence="12" id="KW-1185">Reference proteome</keyword>
<evidence type="ECO:0000256" key="4">
    <source>
        <dbReference type="ARBA" id="ARBA00022824"/>
    </source>
</evidence>
<evidence type="ECO:0000313" key="11">
    <source>
        <dbReference type="EMBL" id="PYI17796.1"/>
    </source>
</evidence>
<evidence type="ECO:0000256" key="9">
    <source>
        <dbReference type="SAM" id="MobiDB-lite"/>
    </source>
</evidence>
<dbReference type="GO" id="GO:0005789">
    <property type="term" value="C:endoplasmic reticulum membrane"/>
    <property type="evidence" value="ECO:0007669"/>
    <property type="project" value="UniProtKB-SubCell"/>
</dbReference>
<dbReference type="InterPro" id="IPR019388">
    <property type="entry name" value="FIT"/>
</dbReference>
<dbReference type="PANTHER" id="PTHR23129:SF0">
    <property type="entry name" value="ACYL-COENZYME A DIPHOSPHATASE FITM2"/>
    <property type="match status" value="1"/>
</dbReference>
<dbReference type="EC" id="3.6.1.-" evidence="8"/>
<feature type="transmembrane region" description="Helical" evidence="10">
    <location>
        <begin position="299"/>
        <end position="319"/>
    </location>
</feature>
<dbReference type="PANTHER" id="PTHR23129">
    <property type="entry name" value="ACYL-COENZYME A DIPHOSPHATASE FITM2"/>
    <property type="match status" value="1"/>
</dbReference>
<sequence>MPSADNPPSPAGGVAAAAAATTPTTSRSRQPPVTALLIYPLTLVVGSVFSVLSPTAYGSRDPSASASSSSSSSSRPLQNHPSPFAPTIASDLHLSFPAAVQPVNYFARKDNVFNLYFVKIGWLWTTFAFVLLLLTQSAYTGSGGRGASGNTSAAAAHRSRRTTQAVIRYALATTAWYLTTQWFFGPALIDRSFVLTGGKCERAIPEAENPYTTTDFGTLATAVACKGAGGAWRGGHDVSGHVFMLVLMTSLIGFEVWGARLSREEVGSKEKEEGEKTDGLDQGGDADGQDIFGVWSVRLAWTVVGLGLWMLLMTAIWFHTWFEKVTGLLIALATVYTIYLLPRTNIPWREIVGLPGV</sequence>